<dbReference type="Proteomes" id="UP001371305">
    <property type="component" value="Unassembled WGS sequence"/>
</dbReference>
<organism evidence="1 2">
    <name type="scientific">Luteolibacter soli</name>
    <dbReference type="NCBI Taxonomy" id="3135280"/>
    <lineage>
        <taxon>Bacteria</taxon>
        <taxon>Pseudomonadati</taxon>
        <taxon>Verrucomicrobiota</taxon>
        <taxon>Verrucomicrobiia</taxon>
        <taxon>Verrucomicrobiales</taxon>
        <taxon>Verrucomicrobiaceae</taxon>
        <taxon>Luteolibacter</taxon>
    </lineage>
</organism>
<evidence type="ECO:0008006" key="3">
    <source>
        <dbReference type="Google" id="ProtNLM"/>
    </source>
</evidence>
<sequence length="319" mass="35950">MALDVARLEKVRHSPAGKITARCPACAEDGGDRTGNHLVIFPDEKFACAARAGDGDHRKRIMALVGIRSEVTFDAEQRRQWWKEKHATRQRSIGKQRLANSARHRRQELIRQYGWLREEVWEDSPQRIDSDLVAMDPAHFLGSLFLPDDLLWTGEVHQSGSDWHAERWKTCSEWAATSTRIGPMTTPAVWMPGTISRASNNVLRSPYVVLDFDGFDGIKPITPDELSRHVLDSLAIIRWLREAMAWQLAAILWTGGKSLHAWFHTPPPEVLKSLLPVAQSLGMDAGLIGRPEHPCRLSGQVHKGSGKVSRVMWVQARTQ</sequence>
<dbReference type="EMBL" id="JBBUKT010000015">
    <property type="protein sequence ID" value="MEK7953992.1"/>
    <property type="molecule type" value="Genomic_DNA"/>
</dbReference>
<proteinExistence type="predicted"/>
<evidence type="ECO:0000313" key="1">
    <source>
        <dbReference type="EMBL" id="MEK7953992.1"/>
    </source>
</evidence>
<evidence type="ECO:0000313" key="2">
    <source>
        <dbReference type="Proteomes" id="UP001371305"/>
    </source>
</evidence>
<dbReference type="RefSeq" id="WP_341407759.1">
    <property type="nucleotide sequence ID" value="NZ_JBBUKT010000015.1"/>
</dbReference>
<keyword evidence="2" id="KW-1185">Reference proteome</keyword>
<comment type="caution">
    <text evidence="1">The sequence shown here is derived from an EMBL/GenBank/DDBJ whole genome shotgun (WGS) entry which is preliminary data.</text>
</comment>
<protein>
    <recommendedName>
        <fullName evidence="3">DNA primase</fullName>
    </recommendedName>
</protein>
<gene>
    <name evidence="1" type="ORF">WKV53_25980</name>
</gene>
<reference evidence="1 2" key="1">
    <citation type="submission" date="2024-04" db="EMBL/GenBank/DDBJ databases">
        <title>Luteolibacter sp. isolated from soil.</title>
        <authorList>
            <person name="An J."/>
        </authorList>
    </citation>
    <scope>NUCLEOTIDE SEQUENCE [LARGE SCALE GENOMIC DNA]</scope>
    <source>
        <strain evidence="1 2">Y139</strain>
    </source>
</reference>
<name>A0ABU9B4T3_9BACT</name>
<accession>A0ABU9B4T3</accession>